<dbReference type="SUPFAM" id="SSF49695">
    <property type="entry name" value="gamma-Crystallin-like"/>
    <property type="match status" value="1"/>
</dbReference>
<dbReference type="Gene3D" id="2.60.20.10">
    <property type="entry name" value="Crystallins"/>
    <property type="match status" value="1"/>
</dbReference>
<accession>A0A167ASX4</accession>
<dbReference type="RefSeq" id="WP_068661144.1">
    <property type="nucleotide sequence ID" value="NZ_CP017770.1"/>
</dbReference>
<dbReference type="KEGG" id="pcx:LPB68_16870"/>
<dbReference type="STRING" id="1763538.LPB68_16870"/>
<dbReference type="InterPro" id="IPR011024">
    <property type="entry name" value="G_crystallin-like"/>
</dbReference>
<evidence type="ECO:0000313" key="1">
    <source>
        <dbReference type="EMBL" id="OAB71395.1"/>
    </source>
</evidence>
<protein>
    <submittedName>
        <fullName evidence="1">Uncharacterized protein</fullName>
    </submittedName>
</protein>
<evidence type="ECO:0000313" key="2">
    <source>
        <dbReference type="Proteomes" id="UP000077134"/>
    </source>
</evidence>
<dbReference type="OrthoDB" id="2654857at2"/>
<keyword evidence="2" id="KW-1185">Reference proteome</keyword>
<organism evidence="1 2">
    <name type="scientific">Paenibacillus crassostreae</name>
    <dbReference type="NCBI Taxonomy" id="1763538"/>
    <lineage>
        <taxon>Bacteria</taxon>
        <taxon>Bacillati</taxon>
        <taxon>Bacillota</taxon>
        <taxon>Bacilli</taxon>
        <taxon>Bacillales</taxon>
        <taxon>Paenibacillaceae</taxon>
        <taxon>Paenibacillus</taxon>
    </lineage>
</organism>
<sequence length="138" mass="15846">MKKVIPTQSSRLPFLTIWSDADFSGRRLRFRRNLGVRSLDVFNFNDVLSSFRFEGRSSSTLVLFEDINYQGNRRIFRGTIDVSFISNFNDTTSSFIISRSRLSTSDINRIQRRGSAPNDFAEVLGNGTTRVRKPVVKK</sequence>
<dbReference type="EMBL" id="LSFN01000040">
    <property type="protein sequence ID" value="OAB71395.1"/>
    <property type="molecule type" value="Genomic_DNA"/>
</dbReference>
<dbReference type="Proteomes" id="UP000077134">
    <property type="component" value="Unassembled WGS sequence"/>
</dbReference>
<comment type="caution">
    <text evidence="1">The sequence shown here is derived from an EMBL/GenBank/DDBJ whole genome shotgun (WGS) entry which is preliminary data.</text>
</comment>
<dbReference type="AlphaFoldDB" id="A0A167ASX4"/>
<proteinExistence type="predicted"/>
<reference evidence="1 2" key="1">
    <citation type="submission" date="2016-02" db="EMBL/GenBank/DDBJ databases">
        <title>Paenibacillus sp. LPB0068, isolated from Crassostrea gigas.</title>
        <authorList>
            <person name="Shin S.-K."/>
            <person name="Yi H."/>
        </authorList>
    </citation>
    <scope>NUCLEOTIDE SEQUENCE [LARGE SCALE GENOMIC DNA]</scope>
    <source>
        <strain evidence="1 2">LPB0068</strain>
    </source>
</reference>
<name>A0A167ASX4_9BACL</name>
<gene>
    <name evidence="1" type="ORF">PNBC_19740</name>
</gene>